<dbReference type="Gene3D" id="4.10.410.10">
    <property type="entry name" value="Pancreatic trypsin inhibitor Kunitz domain"/>
    <property type="match status" value="1"/>
</dbReference>
<keyword evidence="2" id="KW-1015">Disulfide bond</keyword>
<proteinExistence type="predicted"/>
<dbReference type="CDD" id="cd00109">
    <property type="entry name" value="Kunitz-type"/>
    <property type="match status" value="1"/>
</dbReference>
<dbReference type="CDD" id="cd00199">
    <property type="entry name" value="WAP"/>
    <property type="match status" value="2"/>
</dbReference>
<feature type="domain" description="WAP" evidence="4">
    <location>
        <begin position="61"/>
        <end position="109"/>
    </location>
</feature>
<dbReference type="PROSITE" id="PS51390">
    <property type="entry name" value="WAP"/>
    <property type="match status" value="7"/>
</dbReference>
<feature type="domain" description="WAP" evidence="4">
    <location>
        <begin position="313"/>
        <end position="360"/>
    </location>
</feature>
<evidence type="ECO:0000313" key="6">
    <source>
        <dbReference type="Proteomes" id="UP000001645"/>
    </source>
</evidence>
<dbReference type="InterPro" id="IPR036880">
    <property type="entry name" value="Kunitz_BPTI_sf"/>
</dbReference>
<keyword evidence="1" id="KW-0732">Signal</keyword>
<dbReference type="InterPro" id="IPR008197">
    <property type="entry name" value="WAP_dom"/>
</dbReference>
<evidence type="ECO:0000259" key="4">
    <source>
        <dbReference type="PROSITE" id="PS51390"/>
    </source>
</evidence>
<dbReference type="SUPFAM" id="SSF57256">
    <property type="entry name" value="Elafin-like"/>
    <property type="match status" value="8"/>
</dbReference>
<dbReference type="GO" id="GO:0045087">
    <property type="term" value="P:innate immune response"/>
    <property type="evidence" value="ECO:0007669"/>
    <property type="project" value="TreeGrafter"/>
</dbReference>
<dbReference type="PROSITE" id="PS50279">
    <property type="entry name" value="BPTI_KUNITZ_2"/>
    <property type="match status" value="1"/>
</dbReference>
<dbReference type="SMART" id="SM00131">
    <property type="entry name" value="KU"/>
    <property type="match status" value="1"/>
</dbReference>
<organism evidence="5 6">
    <name type="scientific">Meleagris gallopavo</name>
    <name type="common">Wild turkey</name>
    <dbReference type="NCBI Taxonomy" id="9103"/>
    <lineage>
        <taxon>Eukaryota</taxon>
        <taxon>Metazoa</taxon>
        <taxon>Chordata</taxon>
        <taxon>Craniata</taxon>
        <taxon>Vertebrata</taxon>
        <taxon>Euteleostomi</taxon>
        <taxon>Archelosauria</taxon>
        <taxon>Archosauria</taxon>
        <taxon>Dinosauria</taxon>
        <taxon>Saurischia</taxon>
        <taxon>Theropoda</taxon>
        <taxon>Coelurosauria</taxon>
        <taxon>Aves</taxon>
        <taxon>Neognathae</taxon>
        <taxon>Galloanserae</taxon>
        <taxon>Galliformes</taxon>
        <taxon>Phasianidae</taxon>
        <taxon>Meleagridinae</taxon>
        <taxon>Meleagris</taxon>
    </lineage>
</organism>
<protein>
    <recommendedName>
        <fullName evidence="7">WAP four-disulfide core domain 3</fullName>
    </recommendedName>
</protein>
<dbReference type="GO" id="GO:0019731">
    <property type="term" value="P:antibacterial humoral response"/>
    <property type="evidence" value="ECO:0007669"/>
    <property type="project" value="TreeGrafter"/>
</dbReference>
<dbReference type="InterPro" id="IPR036645">
    <property type="entry name" value="Elafin-like_sf"/>
</dbReference>
<dbReference type="PROSITE" id="PS00280">
    <property type="entry name" value="BPTI_KUNITZ_1"/>
    <property type="match status" value="1"/>
</dbReference>
<dbReference type="GO" id="GO:0005615">
    <property type="term" value="C:extracellular space"/>
    <property type="evidence" value="ECO:0007669"/>
    <property type="project" value="TreeGrafter"/>
</dbReference>
<dbReference type="Proteomes" id="UP000001645">
    <property type="component" value="Chromosome 22"/>
</dbReference>
<evidence type="ECO:0000256" key="2">
    <source>
        <dbReference type="ARBA" id="ARBA00023157"/>
    </source>
</evidence>
<dbReference type="GO" id="GO:0004867">
    <property type="term" value="F:serine-type endopeptidase inhibitor activity"/>
    <property type="evidence" value="ECO:0007669"/>
    <property type="project" value="InterPro"/>
</dbReference>
<dbReference type="PANTHER" id="PTHR19441">
    <property type="entry name" value="WHEY ACDIC PROTEIN WAP"/>
    <property type="match status" value="1"/>
</dbReference>
<dbReference type="InterPro" id="IPR050514">
    <property type="entry name" value="WAP_four-disulfide_core"/>
</dbReference>
<dbReference type="GeneTree" id="ENSGT00940000167544"/>
<reference evidence="5 6" key="1">
    <citation type="journal article" date="2010" name="PLoS Biol.">
        <title>Multi-platform next-generation sequencing of the domestic turkey (Meleagris gallopavo): genome assembly and analysis.</title>
        <authorList>
            <person name="Dalloul R.A."/>
            <person name="Long J.A."/>
            <person name="Zimin A.V."/>
            <person name="Aslam L."/>
            <person name="Beal K."/>
            <person name="Blomberg L.A."/>
            <person name="Bouffard P."/>
            <person name="Burt D.W."/>
            <person name="Crasta O."/>
            <person name="Crooijmans R.P."/>
            <person name="Cooper K."/>
            <person name="Coulombe R.A."/>
            <person name="De S."/>
            <person name="Delany M.E."/>
            <person name="Dodgson J.B."/>
            <person name="Dong J.J."/>
            <person name="Evans C."/>
            <person name="Frederickson K.M."/>
            <person name="Flicek P."/>
            <person name="Florea L."/>
            <person name="Folkerts O."/>
            <person name="Groenen M.A."/>
            <person name="Harkins T.T."/>
            <person name="Herrero J."/>
            <person name="Hoffmann S."/>
            <person name="Megens H.J."/>
            <person name="Jiang A."/>
            <person name="de Jong P."/>
            <person name="Kaiser P."/>
            <person name="Kim H."/>
            <person name="Kim K.W."/>
            <person name="Kim S."/>
            <person name="Langenberger D."/>
            <person name="Lee M.K."/>
            <person name="Lee T."/>
            <person name="Mane S."/>
            <person name="Marcais G."/>
            <person name="Marz M."/>
            <person name="McElroy A.P."/>
            <person name="Modise T."/>
            <person name="Nefedov M."/>
            <person name="Notredame C."/>
            <person name="Paton I.R."/>
            <person name="Payne W.S."/>
            <person name="Pertea G."/>
            <person name="Prickett D."/>
            <person name="Puiu D."/>
            <person name="Qioa D."/>
            <person name="Raineri E."/>
            <person name="Ruffier M."/>
            <person name="Salzberg S.L."/>
            <person name="Schatz M.C."/>
            <person name="Scheuring C."/>
            <person name="Schmidt C.J."/>
            <person name="Schroeder S."/>
            <person name="Searle S.M."/>
            <person name="Smith E.J."/>
            <person name="Smith J."/>
            <person name="Sonstegard T.S."/>
            <person name="Stadler P.F."/>
            <person name="Tafer H."/>
            <person name="Tu Z.J."/>
            <person name="Van Tassell C.P."/>
            <person name="Vilella A.J."/>
            <person name="Williams K.P."/>
            <person name="Yorke J.A."/>
            <person name="Zhang L."/>
            <person name="Zhang H.B."/>
            <person name="Zhang X."/>
            <person name="Zhang Y."/>
            <person name="Reed K.M."/>
        </authorList>
    </citation>
    <scope>NUCLEOTIDE SEQUENCE [LARGE SCALE GENOMIC DNA]</scope>
</reference>
<reference evidence="5" key="3">
    <citation type="submission" date="2025-09" db="UniProtKB">
        <authorList>
            <consortium name="Ensembl"/>
        </authorList>
    </citation>
    <scope>IDENTIFICATION</scope>
</reference>
<keyword evidence="6" id="KW-1185">Reference proteome</keyword>
<dbReference type="Gene3D" id="4.10.75.10">
    <property type="entry name" value="Elafin-like"/>
    <property type="match status" value="8"/>
</dbReference>
<evidence type="ECO:0000256" key="1">
    <source>
        <dbReference type="ARBA" id="ARBA00022729"/>
    </source>
</evidence>
<feature type="domain" description="BPTI/Kunitz inhibitor" evidence="3">
    <location>
        <begin position="113"/>
        <end position="163"/>
    </location>
</feature>
<evidence type="ECO:0008006" key="7">
    <source>
        <dbReference type="Google" id="ProtNLM"/>
    </source>
</evidence>
<feature type="domain" description="WAP" evidence="4">
    <location>
        <begin position="449"/>
        <end position="494"/>
    </location>
</feature>
<feature type="domain" description="WAP" evidence="4">
    <location>
        <begin position="215"/>
        <end position="262"/>
    </location>
</feature>
<dbReference type="Pfam" id="PF00014">
    <property type="entry name" value="Kunitz_BPTI"/>
    <property type="match status" value="1"/>
</dbReference>
<dbReference type="Pfam" id="PF00095">
    <property type="entry name" value="WAP"/>
    <property type="match status" value="8"/>
</dbReference>
<dbReference type="SUPFAM" id="SSF57362">
    <property type="entry name" value="BPTI-like"/>
    <property type="match status" value="1"/>
</dbReference>
<gene>
    <name evidence="5" type="primary">WFDC3</name>
</gene>
<dbReference type="FunFam" id="4.10.410.10:FF:000020">
    <property type="entry name" value="Collagen, type VI, alpha 3"/>
    <property type="match status" value="1"/>
</dbReference>
<dbReference type="PRINTS" id="PR00759">
    <property type="entry name" value="BASICPTASE"/>
</dbReference>
<dbReference type="InterPro" id="IPR002223">
    <property type="entry name" value="Kunitz_BPTI"/>
</dbReference>
<feature type="domain" description="WAP" evidence="4">
    <location>
        <begin position="14"/>
        <end position="60"/>
    </location>
</feature>
<feature type="domain" description="WAP" evidence="4">
    <location>
        <begin position="167"/>
        <end position="214"/>
    </location>
</feature>
<evidence type="ECO:0000259" key="3">
    <source>
        <dbReference type="PROSITE" id="PS50279"/>
    </source>
</evidence>
<dbReference type="SMART" id="SM00217">
    <property type="entry name" value="WAP"/>
    <property type="match status" value="8"/>
</dbReference>
<dbReference type="InterPro" id="IPR020901">
    <property type="entry name" value="Prtase_inh_Kunz-CS"/>
</dbReference>
<feature type="domain" description="WAP" evidence="4">
    <location>
        <begin position="263"/>
        <end position="310"/>
    </location>
</feature>
<dbReference type="PANTHER" id="PTHR19441:SF30">
    <property type="entry name" value="ELAFIN"/>
    <property type="match status" value="1"/>
</dbReference>
<dbReference type="InParanoid" id="A0A803XLG3"/>
<reference evidence="5" key="2">
    <citation type="submission" date="2025-08" db="UniProtKB">
        <authorList>
            <consortium name="Ensembl"/>
        </authorList>
    </citation>
    <scope>IDENTIFICATION</scope>
</reference>
<name>A0A803XLG3_MELGA</name>
<sequence>MLGAALTPHPATGELQKPGLCPRDFTRCLHQEPPLCTNDSACPGWLKCCSHECRLRCIPPAEEKPGACPAAAPEGLFYPCSFRCQEDKDCLGSQKCCPLGCGPACVEPAQDICHLPAVPGPCGGHELSFFYNVTSGRCETFPYGGCGGNANRFGTRAACRRACLGHEKPKTGECPVELPELDGPCREECDGDSDCPNALKCCNSSCGLQCLPAAPARKDGFCPASTGLFPSYDCREWCRRDADCPGEEKCCLQGCDYVCLRPAQEKPGICPLSEQAAGSQCQDPCAGDGQCPGDEKCCSSRCGHVCMAPEPDKPGQCPKVRPQLTSEPCTEEDDCLHDRDCPRQEKCCFSGCAMRCSRPAREHPGQCPRAEPCWDPRRRRRNQCLDDSVCRRDEKCCNTGCTWGCVAVPRESSGGASRQCAEECETDAQCLQGQRCTHMGCSHVCVDIPGGRVGVCPISRDASTCMDLCSLDEECPWGQKCCSNGCSHVCMPASLEGEPLGWDVSEQQGQRWGLLCSEPTAAPWPSCTNRDFTTELCAGDAKAVPAMALYPLTPLSIVPSPLSTQVTSMPSPSSVPGECSLLPQSPMLLLCHSTVPGGAQSSVMLTRSAPGDRDAPAPAVAMSAWTCPEVRTTVQPCPGGGRWVPTDGHSLAGREGECPIPRGGGTCLDLCSSDKECP</sequence>
<dbReference type="PRINTS" id="PR00003">
    <property type="entry name" value="4DISULPHCORE"/>
</dbReference>
<accession>A0A803XLG3</accession>
<dbReference type="AlphaFoldDB" id="A0A803XLG3"/>
<evidence type="ECO:0000313" key="5">
    <source>
        <dbReference type="Ensembl" id="ENSMGAP00000020359.1"/>
    </source>
</evidence>
<dbReference type="Ensembl" id="ENSMGAT00000024511.1">
    <property type="protein sequence ID" value="ENSMGAP00000020359.1"/>
    <property type="gene ID" value="ENSMGAG00000018413.1"/>
</dbReference>